<dbReference type="EMBL" id="MU853369">
    <property type="protein sequence ID" value="KAK4107782.1"/>
    <property type="molecule type" value="Genomic_DNA"/>
</dbReference>
<reference evidence="2" key="2">
    <citation type="submission" date="2023-05" db="EMBL/GenBank/DDBJ databases">
        <authorList>
            <consortium name="Lawrence Berkeley National Laboratory"/>
            <person name="Steindorff A."/>
            <person name="Hensen N."/>
            <person name="Bonometti L."/>
            <person name="Westerberg I."/>
            <person name="Brannstrom I.O."/>
            <person name="Guillou S."/>
            <person name="Cros-Aarteil S."/>
            <person name="Calhoun S."/>
            <person name="Haridas S."/>
            <person name="Kuo A."/>
            <person name="Mondo S."/>
            <person name="Pangilinan J."/>
            <person name="Riley R."/>
            <person name="Labutti K."/>
            <person name="Andreopoulos B."/>
            <person name="Lipzen A."/>
            <person name="Chen C."/>
            <person name="Yanf M."/>
            <person name="Daum C."/>
            <person name="Ng V."/>
            <person name="Clum A."/>
            <person name="Ohm R."/>
            <person name="Martin F."/>
            <person name="Silar P."/>
            <person name="Natvig D."/>
            <person name="Lalanne C."/>
            <person name="Gautier V."/>
            <person name="Ament-Velasquez S.L."/>
            <person name="Kruys A."/>
            <person name="Hutchinson M.I."/>
            <person name="Powell A.J."/>
            <person name="Barry K."/>
            <person name="Miller A.N."/>
            <person name="Grigoriev I.V."/>
            <person name="Debuchy R."/>
            <person name="Gladieux P."/>
            <person name="Thoren M.H."/>
            <person name="Johannesson H."/>
        </authorList>
    </citation>
    <scope>NUCLEOTIDE SEQUENCE</scope>
    <source>
        <strain evidence="2">CBS 508.74</strain>
    </source>
</reference>
<evidence type="ECO:0000313" key="2">
    <source>
        <dbReference type="EMBL" id="KAK4107782.1"/>
    </source>
</evidence>
<dbReference type="GeneID" id="89933866"/>
<dbReference type="Proteomes" id="UP001302812">
    <property type="component" value="Unassembled WGS sequence"/>
</dbReference>
<comment type="caution">
    <text evidence="2">The sequence shown here is derived from an EMBL/GenBank/DDBJ whole genome shotgun (WGS) entry which is preliminary data.</text>
</comment>
<feature type="region of interest" description="Disordered" evidence="1">
    <location>
        <begin position="42"/>
        <end position="81"/>
    </location>
</feature>
<proteinExistence type="predicted"/>
<protein>
    <submittedName>
        <fullName evidence="2">Uncharacterized protein</fullName>
    </submittedName>
</protein>
<name>A0AAN6QIA4_9PEZI</name>
<keyword evidence="3" id="KW-1185">Reference proteome</keyword>
<evidence type="ECO:0000256" key="1">
    <source>
        <dbReference type="SAM" id="MobiDB-lite"/>
    </source>
</evidence>
<sequence>MQQRRVNACKTAEVPQLKHRKLVQVLEACSAKPPITRFMLVTTKSSTSDRRSALATGLPQRNSPYPAQPGRAARRHDSKRAARQQLLLADAPLLHGSYGRGLYAGNFKPRASCRIPTFGSTNRTAPRPGRLEAHQECAHMRSYSVYPPIEGISYISLSGSQKTLTSILVFNVPVLVIATA</sequence>
<gene>
    <name evidence="2" type="ORF">N656DRAFT_465349</name>
</gene>
<accession>A0AAN6QIA4</accession>
<dbReference type="AlphaFoldDB" id="A0AAN6QIA4"/>
<dbReference type="RefSeq" id="XP_064665352.1">
    <property type="nucleotide sequence ID" value="XM_064809742.1"/>
</dbReference>
<feature type="compositionally biased region" description="Basic residues" evidence="1">
    <location>
        <begin position="72"/>
        <end position="81"/>
    </location>
</feature>
<organism evidence="2 3">
    <name type="scientific">Canariomyces notabilis</name>
    <dbReference type="NCBI Taxonomy" id="2074819"/>
    <lineage>
        <taxon>Eukaryota</taxon>
        <taxon>Fungi</taxon>
        <taxon>Dikarya</taxon>
        <taxon>Ascomycota</taxon>
        <taxon>Pezizomycotina</taxon>
        <taxon>Sordariomycetes</taxon>
        <taxon>Sordariomycetidae</taxon>
        <taxon>Sordariales</taxon>
        <taxon>Chaetomiaceae</taxon>
        <taxon>Canariomyces</taxon>
    </lineage>
</organism>
<evidence type="ECO:0000313" key="3">
    <source>
        <dbReference type="Proteomes" id="UP001302812"/>
    </source>
</evidence>
<reference evidence="2" key="1">
    <citation type="journal article" date="2023" name="Mol. Phylogenet. Evol.">
        <title>Genome-scale phylogeny and comparative genomics of the fungal order Sordariales.</title>
        <authorList>
            <person name="Hensen N."/>
            <person name="Bonometti L."/>
            <person name="Westerberg I."/>
            <person name="Brannstrom I.O."/>
            <person name="Guillou S."/>
            <person name="Cros-Aarteil S."/>
            <person name="Calhoun S."/>
            <person name="Haridas S."/>
            <person name="Kuo A."/>
            <person name="Mondo S."/>
            <person name="Pangilinan J."/>
            <person name="Riley R."/>
            <person name="LaButti K."/>
            <person name="Andreopoulos B."/>
            <person name="Lipzen A."/>
            <person name="Chen C."/>
            <person name="Yan M."/>
            <person name="Daum C."/>
            <person name="Ng V."/>
            <person name="Clum A."/>
            <person name="Steindorff A."/>
            <person name="Ohm R.A."/>
            <person name="Martin F."/>
            <person name="Silar P."/>
            <person name="Natvig D.O."/>
            <person name="Lalanne C."/>
            <person name="Gautier V."/>
            <person name="Ament-Velasquez S.L."/>
            <person name="Kruys A."/>
            <person name="Hutchinson M.I."/>
            <person name="Powell A.J."/>
            <person name="Barry K."/>
            <person name="Miller A.N."/>
            <person name="Grigoriev I.V."/>
            <person name="Debuchy R."/>
            <person name="Gladieux P."/>
            <person name="Hiltunen Thoren M."/>
            <person name="Johannesson H."/>
        </authorList>
    </citation>
    <scope>NUCLEOTIDE SEQUENCE</scope>
    <source>
        <strain evidence="2">CBS 508.74</strain>
    </source>
</reference>